<dbReference type="Proteomes" id="UP000494165">
    <property type="component" value="Unassembled WGS sequence"/>
</dbReference>
<keyword evidence="5" id="KW-1185">Reference proteome</keyword>
<dbReference type="Gene3D" id="1.20.5.990">
    <property type="entry name" value="Nemo cc2-lz domain - 1d5 darpin complex"/>
    <property type="match status" value="1"/>
</dbReference>
<name>A0A8S1BV23_9INSE</name>
<evidence type="ECO:0000313" key="5">
    <source>
        <dbReference type="Proteomes" id="UP000494165"/>
    </source>
</evidence>
<evidence type="ECO:0000313" key="4">
    <source>
        <dbReference type="EMBL" id="CAB3359351.1"/>
    </source>
</evidence>
<evidence type="ECO:0000259" key="3">
    <source>
        <dbReference type="Pfam" id="PF16516"/>
    </source>
</evidence>
<keyword evidence="1 2" id="KW-0175">Coiled coil</keyword>
<organism evidence="4 5">
    <name type="scientific">Cloeon dipterum</name>
    <dbReference type="NCBI Taxonomy" id="197152"/>
    <lineage>
        <taxon>Eukaryota</taxon>
        <taxon>Metazoa</taxon>
        <taxon>Ecdysozoa</taxon>
        <taxon>Arthropoda</taxon>
        <taxon>Hexapoda</taxon>
        <taxon>Insecta</taxon>
        <taxon>Pterygota</taxon>
        <taxon>Palaeoptera</taxon>
        <taxon>Ephemeroptera</taxon>
        <taxon>Pisciforma</taxon>
        <taxon>Baetidae</taxon>
        <taxon>Cloeon</taxon>
    </lineage>
</organism>
<comment type="caution">
    <text evidence="4">The sequence shown here is derived from an EMBL/GenBank/DDBJ whole genome shotgun (WGS) entry which is preliminary data.</text>
</comment>
<sequence>MNSFKVLEQQVASFVTVYNWLDETRAKLPGSSEGLSEMGTLLELISLSLREAQKSSVGQRQQMEEASQQLGRLGSDFQTLLEEFVSLSNEVKNKKPEPEQPAAPAPPSASFLELEKQLEGAKEQLQEMEGRLNVKDRIVSQLHARLRENENEIAKLAAQQKSEQSKEFKEQLDRNIAEILQMKDVLEEKERTLEKKNSSIAQKDSQLAQMELRVSQAETKSNQKEAEAAAMLQRTKTLEQSVDALQAQAEVYKMDFNEERESREKLAADKEKLADELLAVQQEKEHLAAELEALKRQPTQLPPTASASNANPKTQHTNYNTIAAIGRPRSHWLSDALEQPREQPKVVFSILTSFHIRSKVLQLKFH</sequence>
<feature type="domain" description="NF-kappa-B essential modulator NEMO CC2-LZ" evidence="3">
    <location>
        <begin position="194"/>
        <end position="287"/>
    </location>
</feature>
<accession>A0A8S1BV23</accession>
<evidence type="ECO:0000256" key="1">
    <source>
        <dbReference type="ARBA" id="ARBA00023054"/>
    </source>
</evidence>
<dbReference type="Pfam" id="PF16516">
    <property type="entry name" value="CC2-LZ"/>
    <property type="match status" value="1"/>
</dbReference>
<dbReference type="AlphaFoldDB" id="A0A8S1BV23"/>
<gene>
    <name evidence="4" type="ORF">CLODIP_2_CD05316</name>
</gene>
<feature type="coiled-coil region" evidence="2">
    <location>
        <begin position="111"/>
        <end position="297"/>
    </location>
</feature>
<dbReference type="InterPro" id="IPR032419">
    <property type="entry name" value="CC2-LZ_dom"/>
</dbReference>
<protein>
    <recommendedName>
        <fullName evidence="3">NF-kappa-B essential modulator NEMO CC2-LZ domain-containing protein</fullName>
    </recommendedName>
</protein>
<reference evidence="4 5" key="1">
    <citation type="submission" date="2020-04" db="EMBL/GenBank/DDBJ databases">
        <authorList>
            <person name="Alioto T."/>
            <person name="Alioto T."/>
            <person name="Gomez Garrido J."/>
        </authorList>
    </citation>
    <scope>NUCLEOTIDE SEQUENCE [LARGE SCALE GENOMIC DNA]</scope>
</reference>
<evidence type="ECO:0000256" key="2">
    <source>
        <dbReference type="SAM" id="Coils"/>
    </source>
</evidence>
<proteinExistence type="predicted"/>
<dbReference type="EMBL" id="CADEPI010000001">
    <property type="protein sequence ID" value="CAB3359351.1"/>
    <property type="molecule type" value="Genomic_DNA"/>
</dbReference>